<evidence type="ECO:0000313" key="3">
    <source>
        <dbReference type="EMBL" id="KAF7371930.1"/>
    </source>
</evidence>
<accession>A0A8H6ZA21</accession>
<dbReference type="AlphaFoldDB" id="A0A8H6ZA21"/>
<keyword evidence="4" id="KW-1185">Reference proteome</keyword>
<feature type="compositionally biased region" description="Acidic residues" evidence="1">
    <location>
        <begin position="181"/>
        <end position="192"/>
    </location>
</feature>
<dbReference type="OrthoDB" id="3251181at2759"/>
<evidence type="ECO:0000313" key="4">
    <source>
        <dbReference type="Proteomes" id="UP000620124"/>
    </source>
</evidence>
<sequence length="390" mass="42739">MVTVDLRHKLQDERCAGGGDVKAHLDKLRTIRADLIAMGADPGDDNFIAIVLGSLPMSYKTYLSALTGAAALLGKPLDPDTVLQGISDEADRKGARHTSKGAYGKDRWAKGGGKEGQNPHRKGHGHENTAKTEQNLDAAWIAVAQALEDDVELDELDEEELEWDSDDKYADMPTLQSVPNSDDEADDTEDDVPAQRTSHTSKDLVAMIITTAPENALEIYDSGTTQHMTPSRHRLINYKAIEPRGIVAADNKSFIPNGENKSTKVLVRDVLYAPNLGVTLISIARIAHAGYAVQFRQKECRIFDAKNHRIGTIPLVRGLYSVAVTDATPRANVASDGPLVATPEELHRLMGHLPIESAKKLVKINWWMESNWTKLHRPPPMNASHVCTAE</sequence>
<feature type="compositionally biased region" description="Acidic residues" evidence="1">
    <location>
        <begin position="156"/>
        <end position="165"/>
    </location>
</feature>
<dbReference type="Pfam" id="PF22936">
    <property type="entry name" value="Pol_BBD"/>
    <property type="match status" value="1"/>
</dbReference>
<dbReference type="EMBL" id="JACAZI010000001">
    <property type="protein sequence ID" value="KAF7371930.1"/>
    <property type="molecule type" value="Genomic_DNA"/>
</dbReference>
<feature type="region of interest" description="Disordered" evidence="1">
    <location>
        <begin position="88"/>
        <end position="130"/>
    </location>
</feature>
<name>A0A8H6ZA21_9AGAR</name>
<reference evidence="3" key="1">
    <citation type="submission" date="2020-05" db="EMBL/GenBank/DDBJ databases">
        <title>Mycena genomes resolve the evolution of fungal bioluminescence.</title>
        <authorList>
            <person name="Tsai I.J."/>
        </authorList>
    </citation>
    <scope>NUCLEOTIDE SEQUENCE</scope>
    <source>
        <strain evidence="3">CCC161011</strain>
    </source>
</reference>
<dbReference type="Proteomes" id="UP000620124">
    <property type="component" value="Unassembled WGS sequence"/>
</dbReference>
<feature type="region of interest" description="Disordered" evidence="1">
    <location>
        <begin position="156"/>
        <end position="200"/>
    </location>
</feature>
<proteinExistence type="predicted"/>
<protein>
    <submittedName>
        <fullName evidence="3">CCHC-type domain-containing protein</fullName>
    </submittedName>
</protein>
<gene>
    <name evidence="3" type="ORF">MVEN_00050900</name>
</gene>
<comment type="caution">
    <text evidence="3">The sequence shown here is derived from an EMBL/GenBank/DDBJ whole genome shotgun (WGS) entry which is preliminary data.</text>
</comment>
<organism evidence="3 4">
    <name type="scientific">Mycena venus</name>
    <dbReference type="NCBI Taxonomy" id="2733690"/>
    <lineage>
        <taxon>Eukaryota</taxon>
        <taxon>Fungi</taxon>
        <taxon>Dikarya</taxon>
        <taxon>Basidiomycota</taxon>
        <taxon>Agaricomycotina</taxon>
        <taxon>Agaricomycetes</taxon>
        <taxon>Agaricomycetidae</taxon>
        <taxon>Agaricales</taxon>
        <taxon>Marasmiineae</taxon>
        <taxon>Mycenaceae</taxon>
        <taxon>Mycena</taxon>
    </lineage>
</organism>
<feature type="domain" description="Retrovirus-related Pol polyprotein from transposon TNT 1-94-like beta-barrel" evidence="2">
    <location>
        <begin position="219"/>
        <end position="291"/>
    </location>
</feature>
<evidence type="ECO:0000256" key="1">
    <source>
        <dbReference type="SAM" id="MobiDB-lite"/>
    </source>
</evidence>
<feature type="compositionally biased region" description="Basic and acidic residues" evidence="1">
    <location>
        <begin position="103"/>
        <end position="113"/>
    </location>
</feature>
<evidence type="ECO:0000259" key="2">
    <source>
        <dbReference type="Pfam" id="PF22936"/>
    </source>
</evidence>
<dbReference type="InterPro" id="IPR054722">
    <property type="entry name" value="PolX-like_BBD"/>
</dbReference>
<dbReference type="Pfam" id="PF14223">
    <property type="entry name" value="Retrotran_gag_2"/>
    <property type="match status" value="1"/>
</dbReference>